<dbReference type="RefSeq" id="WP_009525565.1">
    <property type="nucleotide sequence ID" value="NZ_ALNK01000038.1"/>
</dbReference>
<dbReference type="Proteomes" id="UP000005244">
    <property type="component" value="Unassembled WGS sequence"/>
</dbReference>
<evidence type="ECO:0000313" key="16">
    <source>
        <dbReference type="Proteomes" id="UP000006437"/>
    </source>
</evidence>
<evidence type="ECO:0000313" key="13">
    <source>
        <dbReference type="EMBL" id="EJU19762.1"/>
    </source>
</evidence>
<sequence length="167" mass="19503">MKKFMEKYNLFEERVLILSLAFNVLLVFTQIIMRSIFNLSLSWSEELSRYIFIWQIWLGTSIAYTSNAHIKVELIYDIFKSEKAHFIIKLIVDLIWLIFNIFLTIKGIELLNSMNGRNVLSSGMRLPLIYIYASLPISSFVLSLRIILSFIDLFNAKTSSSCKKEDN</sequence>
<evidence type="ECO:0000313" key="11">
    <source>
        <dbReference type="EMBL" id="EHL16263.1"/>
    </source>
</evidence>
<feature type="transmembrane region" description="Helical" evidence="9">
    <location>
        <begin position="49"/>
        <end position="65"/>
    </location>
</feature>
<dbReference type="EMBL" id="AFZE01000004">
    <property type="protein sequence ID" value="EHL16263.1"/>
    <property type="molecule type" value="Genomic_DNA"/>
</dbReference>
<evidence type="ECO:0000256" key="8">
    <source>
        <dbReference type="ARBA" id="ARBA00038436"/>
    </source>
</evidence>
<dbReference type="PANTHER" id="PTHR35011">
    <property type="entry name" value="2,3-DIKETO-L-GULONATE TRAP TRANSPORTER SMALL PERMEASE PROTEIN YIAM"/>
    <property type="match status" value="1"/>
</dbReference>
<dbReference type="Proteomes" id="UP000003379">
    <property type="component" value="Unassembled WGS sequence"/>
</dbReference>
<dbReference type="GO" id="GO:0015740">
    <property type="term" value="P:C4-dicarboxylate transport"/>
    <property type="evidence" value="ECO:0007669"/>
    <property type="project" value="TreeGrafter"/>
</dbReference>
<keyword evidence="5 9" id="KW-0812">Transmembrane</keyword>
<comment type="similarity">
    <text evidence="8">Belongs to the TRAP transporter small permease family.</text>
</comment>
<dbReference type="PATRIC" id="fig|796937.3.peg.525"/>
<dbReference type="EMBL" id="AFZG01000015">
    <property type="protein sequence ID" value="EHL19731.1"/>
    <property type="molecule type" value="Genomic_DNA"/>
</dbReference>
<evidence type="ECO:0000256" key="7">
    <source>
        <dbReference type="ARBA" id="ARBA00023136"/>
    </source>
</evidence>
<dbReference type="Proteomes" id="UP000006437">
    <property type="component" value="Unassembled WGS sequence"/>
</dbReference>
<dbReference type="GO" id="GO:0005886">
    <property type="term" value="C:plasma membrane"/>
    <property type="evidence" value="ECO:0007669"/>
    <property type="project" value="UniProtKB-SubCell"/>
</dbReference>
<accession>G9WYT1</accession>
<organism evidence="12 14">
    <name type="scientific">Peptoanaerobacter stomatis</name>
    <dbReference type="NCBI Taxonomy" id="796937"/>
    <lineage>
        <taxon>Bacteria</taxon>
        <taxon>Bacillati</taxon>
        <taxon>Bacillota</taxon>
        <taxon>Clostridia</taxon>
        <taxon>Peptostreptococcales</taxon>
        <taxon>Filifactoraceae</taxon>
        <taxon>Peptoanaerobacter</taxon>
    </lineage>
</organism>
<protein>
    <submittedName>
        <fullName evidence="13">TRAP transporter, DctQ-like membrane protein</fullName>
    </submittedName>
</protein>
<dbReference type="InterPro" id="IPR055348">
    <property type="entry name" value="DctQ"/>
</dbReference>
<evidence type="ECO:0000313" key="15">
    <source>
        <dbReference type="Proteomes" id="UP000005244"/>
    </source>
</evidence>
<evidence type="ECO:0000256" key="5">
    <source>
        <dbReference type="ARBA" id="ARBA00022692"/>
    </source>
</evidence>
<feature type="domain" description="Tripartite ATP-independent periplasmic transporters DctQ component" evidence="10">
    <location>
        <begin position="24"/>
        <end position="154"/>
    </location>
</feature>
<reference evidence="12 14" key="2">
    <citation type="submission" date="2011-08" db="EMBL/GenBank/DDBJ databases">
        <title>The Genome Sequence of Eubacteriaceae bacterium CM5.</title>
        <authorList>
            <consortium name="The Broad Institute Genome Sequencing Platform"/>
            <person name="Earl A."/>
            <person name="Ward D."/>
            <person name="Feldgarden M."/>
            <person name="Gevers D."/>
            <person name="Sizova M."/>
            <person name="Hazen A."/>
            <person name="Epstein S."/>
            <person name="Young S.K."/>
            <person name="Zeng Q."/>
            <person name="Gargeya S."/>
            <person name="Fitzgerald M."/>
            <person name="Haas B."/>
            <person name="Abouelleil A."/>
            <person name="Alvarado L."/>
            <person name="Arachchi H.M."/>
            <person name="Berlin A."/>
            <person name="Brown A."/>
            <person name="Chapman S.B."/>
            <person name="Chen Z."/>
            <person name="Dunbar C."/>
            <person name="Freedman E."/>
            <person name="Gearin G."/>
            <person name="Gellesch M."/>
            <person name="Goldberg J."/>
            <person name="Griggs A."/>
            <person name="Gujja S."/>
            <person name="Heiman D."/>
            <person name="Howarth C."/>
            <person name="Larson L."/>
            <person name="Lui A."/>
            <person name="MacDonald P.J.P."/>
            <person name="Montmayeur A."/>
            <person name="Murphy C."/>
            <person name="Neiman D."/>
            <person name="Pearson M."/>
            <person name="Priest M."/>
            <person name="Roberts A."/>
            <person name="Saif S."/>
            <person name="Shea T."/>
            <person name="Shenoy N."/>
            <person name="Sisk P."/>
            <person name="Stolte C."/>
            <person name="Sykes S."/>
            <person name="Wortman J."/>
            <person name="Nusbaum C."/>
            <person name="Birren B."/>
        </authorList>
    </citation>
    <scope>NUCLEOTIDE SEQUENCE [LARGE SCALE GENOMIC DNA]</scope>
    <source>
        <strain evidence="12 14">CM5</strain>
    </source>
</reference>
<feature type="transmembrane region" description="Helical" evidence="9">
    <location>
        <begin position="128"/>
        <end position="154"/>
    </location>
</feature>
<dbReference type="PANTHER" id="PTHR35011:SF2">
    <property type="entry name" value="2,3-DIKETO-L-GULONATE TRAP TRANSPORTER SMALL PERMEASE PROTEIN YIAM"/>
    <property type="match status" value="1"/>
</dbReference>
<dbReference type="AlphaFoldDB" id="G9XB80"/>
<keyword evidence="7 9" id="KW-0472">Membrane</keyword>
<name>G9XB80_9FIRM</name>
<evidence type="ECO:0000313" key="14">
    <source>
        <dbReference type="Proteomes" id="UP000003379"/>
    </source>
</evidence>
<dbReference type="InterPro" id="IPR007387">
    <property type="entry name" value="TRAP_DctQ"/>
</dbReference>
<keyword evidence="6 9" id="KW-1133">Transmembrane helix</keyword>
<evidence type="ECO:0000256" key="3">
    <source>
        <dbReference type="ARBA" id="ARBA00022475"/>
    </source>
</evidence>
<keyword evidence="2" id="KW-0813">Transport</keyword>
<evidence type="ECO:0000259" key="10">
    <source>
        <dbReference type="Pfam" id="PF04290"/>
    </source>
</evidence>
<accession>G9XB80</accession>
<evidence type="ECO:0000256" key="4">
    <source>
        <dbReference type="ARBA" id="ARBA00022519"/>
    </source>
</evidence>
<evidence type="ECO:0000256" key="2">
    <source>
        <dbReference type="ARBA" id="ARBA00022448"/>
    </source>
</evidence>
<evidence type="ECO:0000256" key="6">
    <source>
        <dbReference type="ARBA" id="ARBA00022989"/>
    </source>
</evidence>
<feature type="transmembrane region" description="Helical" evidence="9">
    <location>
        <begin position="15"/>
        <end position="37"/>
    </location>
</feature>
<feature type="transmembrane region" description="Helical" evidence="9">
    <location>
        <begin position="86"/>
        <end position="108"/>
    </location>
</feature>
<dbReference type="GO" id="GO:0022857">
    <property type="term" value="F:transmembrane transporter activity"/>
    <property type="evidence" value="ECO:0007669"/>
    <property type="project" value="TreeGrafter"/>
</dbReference>
<keyword evidence="15" id="KW-1185">Reference proteome</keyword>
<comment type="subcellular location">
    <subcellularLocation>
        <location evidence="1">Cell inner membrane</location>
        <topology evidence="1">Multi-pass membrane protein</topology>
    </subcellularLocation>
</comment>
<gene>
    <name evidence="13" type="ORF">HMPREF1143_1901</name>
    <name evidence="12" type="ORF">HMPREF9628_01247</name>
    <name evidence="11" type="ORF">HMPREF9629_01332</name>
</gene>
<evidence type="ECO:0000313" key="12">
    <source>
        <dbReference type="EMBL" id="EHL19731.1"/>
    </source>
</evidence>
<dbReference type="EMBL" id="ALNK01000038">
    <property type="protein sequence ID" value="EJU19762.1"/>
    <property type="molecule type" value="Genomic_DNA"/>
</dbReference>
<reference evidence="13 15" key="3">
    <citation type="submission" date="2012-07" db="EMBL/GenBank/DDBJ databases">
        <authorList>
            <person name="Durkin A.S."/>
            <person name="McCorrison J."/>
            <person name="Torralba M."/>
            <person name="Gillis M."/>
            <person name="Methe B."/>
            <person name="Sutton G."/>
            <person name="Nelson K.E."/>
        </authorList>
    </citation>
    <scope>NUCLEOTIDE SEQUENCE [LARGE SCALE GENOMIC DNA]</scope>
    <source>
        <strain evidence="13 15">OBRC8</strain>
    </source>
</reference>
<reference evidence="11 16" key="1">
    <citation type="submission" date="2011-08" db="EMBL/GenBank/DDBJ databases">
        <title>The Genome Sequence of Eubacteriaceae bacterium ACC19a.</title>
        <authorList>
            <consortium name="The Broad Institute Genome Sequencing Platform"/>
            <person name="Earl A."/>
            <person name="Ward D."/>
            <person name="Feldgarden M."/>
            <person name="Gevers D."/>
            <person name="Sizova M."/>
            <person name="Hazen A."/>
            <person name="Epstein S."/>
            <person name="Young S.K."/>
            <person name="Zeng Q."/>
            <person name="Gargeya S."/>
            <person name="Fitzgerald M."/>
            <person name="Haas B."/>
            <person name="Abouelleil A."/>
            <person name="Alvarado L."/>
            <person name="Arachchi H.M."/>
            <person name="Berlin A."/>
            <person name="Brown A."/>
            <person name="Chapman S.B."/>
            <person name="Chen Z."/>
            <person name="Dunbar C."/>
            <person name="Freedman E."/>
            <person name="Gearin G."/>
            <person name="Gellesch M."/>
            <person name="Goldberg J."/>
            <person name="Griggs A."/>
            <person name="Gujja S."/>
            <person name="Heiman D."/>
            <person name="Howarth C."/>
            <person name="Larson L."/>
            <person name="Lui A."/>
            <person name="MacDonald P.J.P."/>
            <person name="Montmayeur A."/>
            <person name="Murphy C."/>
            <person name="Neiman D."/>
            <person name="Pearson M."/>
            <person name="Priest M."/>
            <person name="Roberts A."/>
            <person name="Saif S."/>
            <person name="Shea T."/>
            <person name="Shenoy N."/>
            <person name="Sisk P."/>
            <person name="Stolte C."/>
            <person name="Sykes S."/>
            <person name="Wortman J."/>
            <person name="Nusbaum C."/>
            <person name="Birren B."/>
        </authorList>
    </citation>
    <scope>NUCLEOTIDE SEQUENCE [LARGE SCALE GENOMIC DNA]</scope>
    <source>
        <strain evidence="11 16">ACC19a</strain>
    </source>
</reference>
<accession>J5W6X6</accession>
<dbReference type="HOGENOM" id="CLU_086356_3_6_9"/>
<evidence type="ECO:0000256" key="9">
    <source>
        <dbReference type="SAM" id="Phobius"/>
    </source>
</evidence>
<keyword evidence="3" id="KW-1003">Cell membrane</keyword>
<comment type="caution">
    <text evidence="12">The sequence shown here is derived from an EMBL/GenBank/DDBJ whole genome shotgun (WGS) entry which is preliminary data.</text>
</comment>
<evidence type="ECO:0000256" key="1">
    <source>
        <dbReference type="ARBA" id="ARBA00004429"/>
    </source>
</evidence>
<proteinExistence type="inferred from homology"/>
<dbReference type="Pfam" id="PF04290">
    <property type="entry name" value="DctQ"/>
    <property type="match status" value="1"/>
</dbReference>
<keyword evidence="4" id="KW-0997">Cell inner membrane</keyword>